<proteinExistence type="predicted"/>
<dbReference type="RefSeq" id="WP_148073688.1">
    <property type="nucleotide sequence ID" value="NZ_CP042913.1"/>
</dbReference>
<dbReference type="OrthoDB" id="239066at2"/>
<dbReference type="GO" id="GO:0015074">
    <property type="term" value="P:DNA integration"/>
    <property type="evidence" value="ECO:0007669"/>
    <property type="project" value="InterPro"/>
</dbReference>
<dbReference type="Proteomes" id="UP000323917">
    <property type="component" value="Chromosome"/>
</dbReference>
<dbReference type="Gene3D" id="3.30.420.10">
    <property type="entry name" value="Ribonuclease H-like superfamily/Ribonuclease H"/>
    <property type="match status" value="1"/>
</dbReference>
<evidence type="ECO:0000313" key="3">
    <source>
        <dbReference type="Proteomes" id="UP000323917"/>
    </source>
</evidence>
<dbReference type="EMBL" id="CP042913">
    <property type="protein sequence ID" value="QEG35139.1"/>
    <property type="molecule type" value="Genomic_DNA"/>
</dbReference>
<feature type="domain" description="Integrase catalytic" evidence="1">
    <location>
        <begin position="1"/>
        <end position="137"/>
    </location>
</feature>
<protein>
    <submittedName>
        <fullName evidence="2">Integrase core domain protein</fullName>
    </submittedName>
</protein>
<name>A0A5B9QBI3_9BACT</name>
<dbReference type="KEGG" id="bgok:Pr1d_24300"/>
<dbReference type="PROSITE" id="PS50994">
    <property type="entry name" value="INTEGRASE"/>
    <property type="match status" value="1"/>
</dbReference>
<dbReference type="InterPro" id="IPR012337">
    <property type="entry name" value="RNaseH-like_sf"/>
</dbReference>
<organism evidence="2 3">
    <name type="scientific">Bythopirellula goksoeyrii</name>
    <dbReference type="NCBI Taxonomy" id="1400387"/>
    <lineage>
        <taxon>Bacteria</taxon>
        <taxon>Pseudomonadati</taxon>
        <taxon>Planctomycetota</taxon>
        <taxon>Planctomycetia</taxon>
        <taxon>Pirellulales</taxon>
        <taxon>Lacipirellulaceae</taxon>
        <taxon>Bythopirellula</taxon>
    </lineage>
</organism>
<keyword evidence="3" id="KW-1185">Reference proteome</keyword>
<dbReference type="SUPFAM" id="SSF53098">
    <property type="entry name" value="Ribonuclease H-like"/>
    <property type="match status" value="1"/>
</dbReference>
<gene>
    <name evidence="2" type="ORF">Pr1d_24300</name>
</gene>
<dbReference type="InterPro" id="IPR001584">
    <property type="entry name" value="Integrase_cat-core"/>
</dbReference>
<dbReference type="Pfam" id="PF13683">
    <property type="entry name" value="rve_3"/>
    <property type="match status" value="1"/>
</dbReference>
<dbReference type="InterPro" id="IPR036397">
    <property type="entry name" value="RNaseH_sf"/>
</dbReference>
<accession>A0A5B9QBI3</accession>
<dbReference type="AlphaFoldDB" id="A0A5B9QBI3"/>
<sequence>MVHLNVATRNVWISPSTAKPTPEWVKEQSKAILAYASREDLSVDLVTRDRDNLYRKVFDETCTKQGVRVKTLSYRSPVLNAYVERFIQSIQVECLDHFLIFGEPHLDYLVREYVEHYHWERPHQGLDNRLISGQPLP</sequence>
<evidence type="ECO:0000313" key="2">
    <source>
        <dbReference type="EMBL" id="QEG35139.1"/>
    </source>
</evidence>
<evidence type="ECO:0000259" key="1">
    <source>
        <dbReference type="PROSITE" id="PS50994"/>
    </source>
</evidence>
<dbReference type="GO" id="GO:0003676">
    <property type="term" value="F:nucleic acid binding"/>
    <property type="evidence" value="ECO:0007669"/>
    <property type="project" value="InterPro"/>
</dbReference>
<reference evidence="2 3" key="1">
    <citation type="submission" date="2019-08" db="EMBL/GenBank/DDBJ databases">
        <title>Deep-cultivation of Planctomycetes and their phenomic and genomic characterization uncovers novel biology.</title>
        <authorList>
            <person name="Wiegand S."/>
            <person name="Jogler M."/>
            <person name="Boedeker C."/>
            <person name="Pinto D."/>
            <person name="Vollmers J."/>
            <person name="Rivas-Marin E."/>
            <person name="Kohn T."/>
            <person name="Peeters S.H."/>
            <person name="Heuer A."/>
            <person name="Rast P."/>
            <person name="Oberbeckmann S."/>
            <person name="Bunk B."/>
            <person name="Jeske O."/>
            <person name="Meyerdierks A."/>
            <person name="Storesund J.E."/>
            <person name="Kallscheuer N."/>
            <person name="Luecker S."/>
            <person name="Lage O.M."/>
            <person name="Pohl T."/>
            <person name="Merkel B.J."/>
            <person name="Hornburger P."/>
            <person name="Mueller R.-W."/>
            <person name="Bruemmer F."/>
            <person name="Labrenz M."/>
            <person name="Spormann A.M."/>
            <person name="Op den Camp H."/>
            <person name="Overmann J."/>
            <person name="Amann R."/>
            <person name="Jetten M.S.M."/>
            <person name="Mascher T."/>
            <person name="Medema M.H."/>
            <person name="Devos D.P."/>
            <person name="Kaster A.-K."/>
            <person name="Ovreas L."/>
            <person name="Rohde M."/>
            <person name="Galperin M.Y."/>
            <person name="Jogler C."/>
        </authorList>
    </citation>
    <scope>NUCLEOTIDE SEQUENCE [LARGE SCALE GENOMIC DNA]</scope>
    <source>
        <strain evidence="2 3">Pr1d</strain>
    </source>
</reference>